<dbReference type="EMBL" id="CP163432">
    <property type="protein sequence ID" value="XDQ15845.1"/>
    <property type="molecule type" value="Genomic_DNA"/>
</dbReference>
<feature type="transmembrane region" description="Helical" evidence="1">
    <location>
        <begin position="20"/>
        <end position="41"/>
    </location>
</feature>
<protein>
    <submittedName>
        <fullName evidence="2">Uncharacterized protein</fullName>
    </submittedName>
</protein>
<dbReference type="AlphaFoldDB" id="A0AB39NDL1"/>
<keyword evidence="1" id="KW-0812">Transmembrane</keyword>
<evidence type="ECO:0000256" key="1">
    <source>
        <dbReference type="SAM" id="Phobius"/>
    </source>
</evidence>
<organism evidence="2">
    <name type="scientific">Streptomyces sp. R11</name>
    <dbReference type="NCBI Taxonomy" id="3238625"/>
    <lineage>
        <taxon>Bacteria</taxon>
        <taxon>Bacillati</taxon>
        <taxon>Actinomycetota</taxon>
        <taxon>Actinomycetes</taxon>
        <taxon>Kitasatosporales</taxon>
        <taxon>Streptomycetaceae</taxon>
        <taxon>Streptomyces</taxon>
    </lineage>
</organism>
<accession>A0AB39NDL1</accession>
<evidence type="ECO:0000313" key="2">
    <source>
        <dbReference type="EMBL" id="XDQ15845.1"/>
    </source>
</evidence>
<name>A0AB39NDL1_9ACTN</name>
<reference evidence="2" key="1">
    <citation type="submission" date="2024-07" db="EMBL/GenBank/DDBJ databases">
        <authorList>
            <person name="Yu S.T."/>
        </authorList>
    </citation>
    <scope>NUCLEOTIDE SEQUENCE</scope>
    <source>
        <strain evidence="2">R11</strain>
    </source>
</reference>
<sequence length="49" mass="4933">MAGSPPRSGADDDDGAPRWVKVSAVVAVVLVVVFVIVHLAGGGMHGHTP</sequence>
<keyword evidence="1" id="KW-0472">Membrane</keyword>
<dbReference type="RefSeq" id="WP_369275772.1">
    <property type="nucleotide sequence ID" value="NZ_CP163432.1"/>
</dbReference>
<gene>
    <name evidence="2" type="ORF">AB5J55_42705</name>
</gene>
<proteinExistence type="predicted"/>
<keyword evidence="1" id="KW-1133">Transmembrane helix</keyword>